<reference evidence="2" key="1">
    <citation type="submission" date="2022-11" db="UniProtKB">
        <authorList>
            <consortium name="WormBaseParasite"/>
        </authorList>
    </citation>
    <scope>IDENTIFICATION</scope>
</reference>
<dbReference type="WBParaSite" id="PS1159_v2.g18788.t1">
    <property type="protein sequence ID" value="PS1159_v2.g18788.t1"/>
    <property type="gene ID" value="PS1159_v2.g18788"/>
</dbReference>
<dbReference type="Proteomes" id="UP000887580">
    <property type="component" value="Unplaced"/>
</dbReference>
<accession>A0AC35FLF7</accession>
<evidence type="ECO:0000313" key="1">
    <source>
        <dbReference type="Proteomes" id="UP000887580"/>
    </source>
</evidence>
<evidence type="ECO:0000313" key="2">
    <source>
        <dbReference type="WBParaSite" id="PS1159_v2.g18788.t1"/>
    </source>
</evidence>
<proteinExistence type="predicted"/>
<protein>
    <submittedName>
        <fullName evidence="2">Transcription factor AP-2 C-terminal domain-containing protein</fullName>
    </submittedName>
</protein>
<name>A0AC35FLF7_9BILA</name>
<sequence>MNNLQLHQVAAGQPHGVLIVHQSQPQQIGQQNGPDGSVEQQFSPPQAYAFSTYNVADQYLQTQQVYGMCSQQQQQQQQQEQLTRMQNHYHQQQTRQHEYLTSMIPQQETIFQHLNPQQCMQIIPPAPQHFPVIPLKQELDGEPSSDESCSDQSSGVIRKVARHNNKNELVTMGRMLPMVVGNGSSPPTNPLEVIFSVPGRLSLLSSANKYKVTVGEIQRRLSPPESLNASVLGGILRRAKSKDGGKSLRDRLKTFGVSLPAGRRKATNVNSLTALVELEAATLAKDFRVLCENEFPISPISNYLTKFPISPISNYLTKVHCSNDQHDIQRRKNMIIASKQLLGEICDLLAADRSPVCMERPQLILDPDIQRHLTHFSLVTHGFGIPAIQASILAVTNCLNESLKLLEMKS</sequence>
<organism evidence="1 2">
    <name type="scientific">Panagrolaimus sp. PS1159</name>
    <dbReference type="NCBI Taxonomy" id="55785"/>
    <lineage>
        <taxon>Eukaryota</taxon>
        <taxon>Metazoa</taxon>
        <taxon>Ecdysozoa</taxon>
        <taxon>Nematoda</taxon>
        <taxon>Chromadorea</taxon>
        <taxon>Rhabditida</taxon>
        <taxon>Tylenchina</taxon>
        <taxon>Panagrolaimomorpha</taxon>
        <taxon>Panagrolaimoidea</taxon>
        <taxon>Panagrolaimidae</taxon>
        <taxon>Panagrolaimus</taxon>
    </lineage>
</organism>